<sequence length="139" mass="15505">MKRLITRLKDQKLKTVQELQRLNFRIIAVGSSFNDIDEPLLYARTPGHSRAELHLLGLARSAVALVVAADCPPSGFLDRLMPRRPNVLQPLKAVPPLLRSYAMSLNVLLEFVTLLPGPHFRTAKRAPASTTLRMKEKSG</sequence>
<keyword evidence="2" id="KW-1185">Reference proteome</keyword>
<gene>
    <name evidence="1" type="ORF">AK812_SmicGene17681</name>
</gene>
<proteinExistence type="predicted"/>
<dbReference type="OrthoDB" id="411915at2759"/>
<dbReference type="AlphaFoldDB" id="A0A1Q9DX30"/>
<reference evidence="1 2" key="1">
    <citation type="submission" date="2016-02" db="EMBL/GenBank/DDBJ databases">
        <title>Genome analysis of coral dinoflagellate symbionts highlights evolutionary adaptations to a symbiotic lifestyle.</title>
        <authorList>
            <person name="Aranda M."/>
            <person name="Li Y."/>
            <person name="Liew Y.J."/>
            <person name="Baumgarten S."/>
            <person name="Simakov O."/>
            <person name="Wilson M."/>
            <person name="Piel J."/>
            <person name="Ashoor H."/>
            <person name="Bougouffa S."/>
            <person name="Bajic V.B."/>
            <person name="Ryu T."/>
            <person name="Ravasi T."/>
            <person name="Bayer T."/>
            <person name="Micklem G."/>
            <person name="Kim H."/>
            <person name="Bhak J."/>
            <person name="Lajeunesse T.C."/>
            <person name="Voolstra C.R."/>
        </authorList>
    </citation>
    <scope>NUCLEOTIDE SEQUENCE [LARGE SCALE GENOMIC DNA]</scope>
    <source>
        <strain evidence="1 2">CCMP2467</strain>
    </source>
</reference>
<evidence type="ECO:0000313" key="2">
    <source>
        <dbReference type="Proteomes" id="UP000186817"/>
    </source>
</evidence>
<comment type="caution">
    <text evidence="1">The sequence shown here is derived from an EMBL/GenBank/DDBJ whole genome shotgun (WGS) entry which is preliminary data.</text>
</comment>
<name>A0A1Q9DX30_SYMMI</name>
<dbReference type="EMBL" id="LSRX01000351">
    <property type="protein sequence ID" value="OLP99734.1"/>
    <property type="molecule type" value="Genomic_DNA"/>
</dbReference>
<evidence type="ECO:0000313" key="1">
    <source>
        <dbReference type="EMBL" id="OLP99734.1"/>
    </source>
</evidence>
<dbReference type="Proteomes" id="UP000186817">
    <property type="component" value="Unassembled WGS sequence"/>
</dbReference>
<protein>
    <submittedName>
        <fullName evidence="1">Uncharacterized protein</fullName>
    </submittedName>
</protein>
<accession>A0A1Q9DX30</accession>
<dbReference type="InterPro" id="IPR023214">
    <property type="entry name" value="HAD_sf"/>
</dbReference>
<dbReference type="Gene3D" id="3.40.50.1000">
    <property type="entry name" value="HAD superfamily/HAD-like"/>
    <property type="match status" value="1"/>
</dbReference>
<organism evidence="1 2">
    <name type="scientific">Symbiodinium microadriaticum</name>
    <name type="common">Dinoflagellate</name>
    <name type="synonym">Zooxanthella microadriatica</name>
    <dbReference type="NCBI Taxonomy" id="2951"/>
    <lineage>
        <taxon>Eukaryota</taxon>
        <taxon>Sar</taxon>
        <taxon>Alveolata</taxon>
        <taxon>Dinophyceae</taxon>
        <taxon>Suessiales</taxon>
        <taxon>Symbiodiniaceae</taxon>
        <taxon>Symbiodinium</taxon>
    </lineage>
</organism>